<dbReference type="GO" id="GO:0003690">
    <property type="term" value="F:double-stranded DNA binding"/>
    <property type="evidence" value="ECO:0007669"/>
    <property type="project" value="InterPro"/>
</dbReference>
<reference evidence="1 2" key="1">
    <citation type="submission" date="2019-02" db="EMBL/GenBank/DDBJ databases">
        <title>Deep-cultivation of Planctomycetes and their phenomic and genomic characterization uncovers novel biology.</title>
        <authorList>
            <person name="Wiegand S."/>
            <person name="Jogler M."/>
            <person name="Boedeker C."/>
            <person name="Pinto D."/>
            <person name="Vollmers J."/>
            <person name="Rivas-Marin E."/>
            <person name="Kohn T."/>
            <person name="Peeters S.H."/>
            <person name="Heuer A."/>
            <person name="Rast P."/>
            <person name="Oberbeckmann S."/>
            <person name="Bunk B."/>
            <person name="Jeske O."/>
            <person name="Meyerdierks A."/>
            <person name="Storesund J.E."/>
            <person name="Kallscheuer N."/>
            <person name="Luecker S."/>
            <person name="Lage O.M."/>
            <person name="Pohl T."/>
            <person name="Merkel B.J."/>
            <person name="Hornburger P."/>
            <person name="Mueller R.-W."/>
            <person name="Bruemmer F."/>
            <person name="Labrenz M."/>
            <person name="Spormann A.M."/>
            <person name="Op den Camp H."/>
            <person name="Overmann J."/>
            <person name="Amann R."/>
            <person name="Jetten M.S.M."/>
            <person name="Mascher T."/>
            <person name="Medema M.H."/>
            <person name="Devos D.P."/>
            <person name="Kaster A.-K."/>
            <person name="Ovreas L."/>
            <person name="Rohde M."/>
            <person name="Galperin M.Y."/>
            <person name="Jogler C."/>
        </authorList>
    </citation>
    <scope>NUCLEOTIDE SEQUENCE [LARGE SCALE GENOMIC DNA]</scope>
    <source>
        <strain evidence="1 2">V6</strain>
    </source>
</reference>
<dbReference type="Pfam" id="PF07352">
    <property type="entry name" value="Phage_Mu_Gam"/>
    <property type="match status" value="1"/>
</dbReference>
<proteinExistence type="predicted"/>
<dbReference type="SUPFAM" id="SSF161266">
    <property type="entry name" value="Gam-like"/>
    <property type="match status" value="1"/>
</dbReference>
<name>A0A517WD16_9PLAN</name>
<dbReference type="AlphaFoldDB" id="A0A517WD16"/>
<dbReference type="InterPro" id="IPR009951">
    <property type="entry name" value="Host-nuc_inhib_Gam"/>
</dbReference>
<gene>
    <name evidence="1" type="ORF">V6x_28400</name>
</gene>
<dbReference type="EMBL" id="CP036347">
    <property type="protein sequence ID" value="QDU03128.1"/>
    <property type="molecule type" value="Genomic_DNA"/>
</dbReference>
<dbReference type="RefSeq" id="WP_145040692.1">
    <property type="nucleotide sequence ID" value="NZ_CP036347.1"/>
</dbReference>
<evidence type="ECO:0000313" key="2">
    <source>
        <dbReference type="Proteomes" id="UP000320722"/>
    </source>
</evidence>
<sequence>MSKTLSTKHRPAEFLGADPTIENDDQLDLVLYELAWLKAVNQSIDARSNEQIEAIKEQQEQLKVITFGDTDDAEPMTTQKRYEQLDELAKKYSKANKKNMISGSKKTKKFPHGSVSFSKQRDKVGYKKGVDVEESFSLLDELLKTPLVETVIAWLKSLCLFGKDKEARLLYEVIELKPKYNFTKLLDKYNENRLTEEHLAKLGLRFYKGTDQVKINPAEYDPG</sequence>
<organism evidence="1 2">
    <name type="scientific">Gimesia chilikensis</name>
    <dbReference type="NCBI Taxonomy" id="2605989"/>
    <lineage>
        <taxon>Bacteria</taxon>
        <taxon>Pseudomonadati</taxon>
        <taxon>Planctomycetota</taxon>
        <taxon>Planctomycetia</taxon>
        <taxon>Planctomycetales</taxon>
        <taxon>Planctomycetaceae</taxon>
        <taxon>Gimesia</taxon>
    </lineage>
</organism>
<dbReference type="GO" id="GO:0042262">
    <property type="term" value="P:DNA protection"/>
    <property type="evidence" value="ECO:0007669"/>
    <property type="project" value="InterPro"/>
</dbReference>
<dbReference type="Proteomes" id="UP000320722">
    <property type="component" value="Chromosome"/>
</dbReference>
<accession>A0A517WD16</accession>
<evidence type="ECO:0000313" key="1">
    <source>
        <dbReference type="EMBL" id="QDU03128.1"/>
    </source>
</evidence>
<protein>
    <submittedName>
        <fullName evidence="1">Bacteriophage Mu Gam like protein</fullName>
    </submittedName>
</protein>